<dbReference type="STRING" id="6183.A0A5K4EKH2"/>
<feature type="compositionally biased region" description="Low complexity" evidence="1">
    <location>
        <begin position="8"/>
        <end position="26"/>
    </location>
</feature>
<sequence>MGVVPQGAAQSAQKKKAAAASSSSDSDSSDDEQPASKKPALVKASPSVSKAVSGVAVGGKKVVGKPASSSSDSDSSDEGNAVSAKKPVGVVGSGVKTGMGVVPQGAAQSAQKKKAAAASSSSDSDSSDDEQPASKKPALVKASPSVSKAVSGVAVGGKKVVGKPASSSSDSDSSDEGNAVSAKKPVGVVGSGVKTGMGVVPQGAAQSAQKKKAAAASSSSDSDSSDDEQPASKKPALVKASPSVSKAVSGVAVGGKKVVGKPASSSSDSDSSDEGNAVSAKKPVGVVGSGVKTGMGVVPQGAAQSAQKKKAAAASSSSDSDSSDDEQPASKKPALVKASPSVSKAVSGVAVGGKKVVGKPASSSSDSDSSDEGNAVSAKKPVGVVGSGVKTGMGVVPQGAAQSAQKKKAAAASSSSDSDSSDDEQPASKKPALVKASPSVSKAVSGVAVGGKKVMVSPLVTSSRLNGAFKVSKPCFNRKRRFSFVGSSGADVGNSVVSAVDDCSLGASRRSVPFSQLSVSSTPSNESSGPFRRVLENDVFVHPNLRDNSFEAKRNARGSWGEKANRDLKFTSGKVFKQEKTKKKRGSYSGGSLSLDSCSFKFNE</sequence>
<dbReference type="GO" id="GO:0005654">
    <property type="term" value="C:nucleoplasm"/>
    <property type="evidence" value="ECO:0007669"/>
    <property type="project" value="TreeGrafter"/>
</dbReference>
<dbReference type="Proteomes" id="UP000008854">
    <property type="component" value="Unassembled WGS sequence"/>
</dbReference>
<dbReference type="WBParaSite" id="Smp_110280.2">
    <property type="protein sequence ID" value="Smp_110280.2"/>
    <property type="gene ID" value="Smp_110280"/>
</dbReference>
<dbReference type="InParanoid" id="A0A5K4EKH2"/>
<feature type="compositionally biased region" description="Low complexity" evidence="1">
    <location>
        <begin position="98"/>
        <end position="124"/>
    </location>
</feature>
<feature type="region of interest" description="Disordered" evidence="1">
    <location>
        <begin position="1"/>
        <end position="444"/>
    </location>
</feature>
<feature type="compositionally biased region" description="Low complexity" evidence="1">
    <location>
        <begin position="196"/>
        <end position="222"/>
    </location>
</feature>
<proteinExistence type="predicted"/>
<feature type="compositionally biased region" description="Low complexity" evidence="1">
    <location>
        <begin position="140"/>
        <end position="171"/>
    </location>
</feature>
<feature type="domain" description="Srp40 C-terminal" evidence="2">
    <location>
        <begin position="530"/>
        <end position="602"/>
    </location>
</feature>
<name>A0A5K4EKH2_SCHMA</name>
<dbReference type="GO" id="GO:0005730">
    <property type="term" value="C:nucleolus"/>
    <property type="evidence" value="ECO:0007669"/>
    <property type="project" value="InterPro"/>
</dbReference>
<evidence type="ECO:0000313" key="3">
    <source>
        <dbReference type="Proteomes" id="UP000008854"/>
    </source>
</evidence>
<dbReference type="InterPro" id="IPR039191">
    <property type="entry name" value="Nopp140-like"/>
</dbReference>
<dbReference type="ExpressionAtlas" id="A0A5K4EKH2">
    <property type="expression patterns" value="baseline"/>
</dbReference>
<dbReference type="AlphaFoldDB" id="A0A5K4EKH2"/>
<reference evidence="3" key="1">
    <citation type="journal article" date="2012" name="PLoS Negl. Trop. Dis.">
        <title>A systematically improved high quality genome and transcriptome of the human blood fluke Schistosoma mansoni.</title>
        <authorList>
            <person name="Protasio A.V."/>
            <person name="Tsai I.J."/>
            <person name="Babbage A."/>
            <person name="Nichol S."/>
            <person name="Hunt M."/>
            <person name="Aslett M.A."/>
            <person name="De Silva N."/>
            <person name="Velarde G.S."/>
            <person name="Anderson T.J."/>
            <person name="Clark R.C."/>
            <person name="Davidson C."/>
            <person name="Dillon G.P."/>
            <person name="Holroyd N.E."/>
            <person name="LoVerde P.T."/>
            <person name="Lloyd C."/>
            <person name="McQuillan J."/>
            <person name="Oliveira G."/>
            <person name="Otto T.D."/>
            <person name="Parker-Manuel S.J."/>
            <person name="Quail M.A."/>
            <person name="Wilson R.A."/>
            <person name="Zerlotini A."/>
            <person name="Dunne D.W."/>
            <person name="Berriman M."/>
        </authorList>
    </citation>
    <scope>NUCLEOTIDE SEQUENCE [LARGE SCALE GENOMIC DNA]</scope>
    <source>
        <strain evidence="3">Puerto Rican</strain>
    </source>
</reference>
<dbReference type="Pfam" id="PF05022">
    <property type="entry name" value="SRP40_C"/>
    <property type="match status" value="1"/>
</dbReference>
<evidence type="ECO:0000259" key="2">
    <source>
        <dbReference type="Pfam" id="PF05022"/>
    </source>
</evidence>
<keyword evidence="3" id="KW-1185">Reference proteome</keyword>
<feature type="compositionally biased region" description="Low complexity" evidence="1">
    <location>
        <begin position="590"/>
        <end position="604"/>
    </location>
</feature>
<evidence type="ECO:0000256" key="1">
    <source>
        <dbReference type="SAM" id="MobiDB-lite"/>
    </source>
</evidence>
<feature type="compositionally biased region" description="Low complexity" evidence="1">
    <location>
        <begin position="434"/>
        <end position="444"/>
    </location>
</feature>
<feature type="region of interest" description="Disordered" evidence="1">
    <location>
        <begin position="581"/>
        <end position="604"/>
    </location>
</feature>
<feature type="compositionally biased region" description="Low complexity" evidence="1">
    <location>
        <begin position="392"/>
        <end position="418"/>
    </location>
</feature>
<reference evidence="4" key="2">
    <citation type="submission" date="2019-11" db="UniProtKB">
        <authorList>
            <consortium name="WormBaseParasite"/>
        </authorList>
    </citation>
    <scope>IDENTIFICATION</scope>
    <source>
        <strain evidence="4">Puerto Rican</strain>
    </source>
</reference>
<protein>
    <submittedName>
        <fullName evidence="4">SRP40_C domain-containing protein</fullName>
    </submittedName>
</protein>
<feature type="compositionally biased region" description="Low complexity" evidence="1">
    <location>
        <begin position="238"/>
        <end position="269"/>
    </location>
</feature>
<evidence type="ECO:0000313" key="4">
    <source>
        <dbReference type="WBParaSite" id="Smp_110280.2"/>
    </source>
</evidence>
<dbReference type="InterPro" id="IPR007718">
    <property type="entry name" value="Srp40_C"/>
</dbReference>
<organism evidence="3 4">
    <name type="scientific">Schistosoma mansoni</name>
    <name type="common">Blood fluke</name>
    <dbReference type="NCBI Taxonomy" id="6183"/>
    <lineage>
        <taxon>Eukaryota</taxon>
        <taxon>Metazoa</taxon>
        <taxon>Spiralia</taxon>
        <taxon>Lophotrochozoa</taxon>
        <taxon>Platyhelminthes</taxon>
        <taxon>Trematoda</taxon>
        <taxon>Digenea</taxon>
        <taxon>Strigeidida</taxon>
        <taxon>Schistosomatoidea</taxon>
        <taxon>Schistosomatidae</taxon>
        <taxon>Schistosoma</taxon>
    </lineage>
</organism>
<dbReference type="PANTHER" id="PTHR23216">
    <property type="entry name" value="NUCLEOLAR AND COILED-BODY PHOSPHOPROTEIN 1"/>
    <property type="match status" value="1"/>
</dbReference>
<feature type="compositionally biased region" description="Low complexity" evidence="1">
    <location>
        <begin position="42"/>
        <end position="73"/>
    </location>
</feature>
<feature type="compositionally biased region" description="Low complexity" evidence="1">
    <location>
        <begin position="336"/>
        <end position="367"/>
    </location>
</feature>
<accession>A0A5K4EKH2</accession>
<feature type="compositionally biased region" description="Low complexity" evidence="1">
    <location>
        <begin position="294"/>
        <end position="320"/>
    </location>
</feature>
<dbReference type="PANTHER" id="PTHR23216:SF1">
    <property type="entry name" value="NUCLEOLAR AND COILED-BODY PHOSPHOPROTEIN 1"/>
    <property type="match status" value="1"/>
</dbReference>